<dbReference type="Gene3D" id="3.10.50.40">
    <property type="match status" value="1"/>
</dbReference>
<reference evidence="2 3" key="1">
    <citation type="submission" date="2024-09" db="EMBL/GenBank/DDBJ databases">
        <authorList>
            <person name="Sun Q."/>
            <person name="Mori K."/>
        </authorList>
    </citation>
    <scope>NUCLEOTIDE SEQUENCE [LARGE SCALE GENOMIC DNA]</scope>
    <source>
        <strain evidence="2 3">TISTR 2452</strain>
    </source>
</reference>
<evidence type="ECO:0000313" key="2">
    <source>
        <dbReference type="EMBL" id="MFB9327973.1"/>
    </source>
</evidence>
<organism evidence="2 3">
    <name type="scientific">Paenibacillus aurantiacus</name>
    <dbReference type="NCBI Taxonomy" id="1936118"/>
    <lineage>
        <taxon>Bacteria</taxon>
        <taxon>Bacillati</taxon>
        <taxon>Bacillota</taxon>
        <taxon>Bacilli</taxon>
        <taxon>Bacillales</taxon>
        <taxon>Paenibacillaceae</taxon>
        <taxon>Paenibacillus</taxon>
    </lineage>
</organism>
<name>A0ABV5KU95_9BACL</name>
<dbReference type="InterPro" id="IPR027304">
    <property type="entry name" value="Trigger_fact/SurA_dom_sf"/>
</dbReference>
<dbReference type="RefSeq" id="WP_377496821.1">
    <property type="nucleotide sequence ID" value="NZ_JBHMDO010000031.1"/>
</dbReference>
<dbReference type="InterPro" id="IPR050245">
    <property type="entry name" value="PrsA_foldase"/>
</dbReference>
<dbReference type="InterPro" id="IPR046357">
    <property type="entry name" value="PPIase_dom_sf"/>
</dbReference>
<dbReference type="Proteomes" id="UP001589747">
    <property type="component" value="Unassembled WGS sequence"/>
</dbReference>
<feature type="domain" description="PpiC" evidence="1">
    <location>
        <begin position="176"/>
        <end position="298"/>
    </location>
</feature>
<sequence length="353" mass="40295">MRRRVVAVLLIVIVIPAAMIVNRIMIKPDSTVAYIAMVNGSPISTKEFEYAVKASKAQIIDYFYNKYGAEQTSEFWTTSFGGEVPAETIKRKALDDSVRIKVRQLIAQEAGVLADISYDSFLRQLEEENKRRQRAVDNNEVIYGPIRYGEDAYFEYVLSNTTRLVKSQFMQAAWKPDDQTLKRFYDMRKQQLYRSDGSVKVQLLSLSFLNANQAVDEALKDAAKNTMEQARAMAASGTDLEDIPKALDAGVQKLEKVYNSSDVRSNARSPVAQAAEKLSANEWSGVIEENGRYYLIKCLDNRIEGSGFQDFNRIKEQVRKDYADFQYEEYVGKRVAQAQIELNETAYRAYRNF</sequence>
<protein>
    <submittedName>
        <fullName evidence="2">Peptidyl-prolyl cis-trans isomerase</fullName>
    </submittedName>
</protein>
<dbReference type="InterPro" id="IPR000297">
    <property type="entry name" value="PPIase_PpiC"/>
</dbReference>
<dbReference type="SUPFAM" id="SSF109998">
    <property type="entry name" value="Triger factor/SurA peptide-binding domain-like"/>
    <property type="match status" value="1"/>
</dbReference>
<dbReference type="GO" id="GO:0016853">
    <property type="term" value="F:isomerase activity"/>
    <property type="evidence" value="ECO:0007669"/>
    <property type="project" value="UniProtKB-KW"/>
</dbReference>
<gene>
    <name evidence="2" type="ORF">ACFFSY_18765</name>
</gene>
<dbReference type="Pfam" id="PF13145">
    <property type="entry name" value="Rotamase_2"/>
    <property type="match status" value="1"/>
</dbReference>
<proteinExistence type="predicted"/>
<keyword evidence="2" id="KW-0413">Isomerase</keyword>
<evidence type="ECO:0000313" key="3">
    <source>
        <dbReference type="Proteomes" id="UP001589747"/>
    </source>
</evidence>
<dbReference type="PANTHER" id="PTHR47245">
    <property type="entry name" value="PEPTIDYLPROLYL ISOMERASE"/>
    <property type="match status" value="1"/>
</dbReference>
<comment type="caution">
    <text evidence="2">The sequence shown here is derived from an EMBL/GenBank/DDBJ whole genome shotgun (WGS) entry which is preliminary data.</text>
</comment>
<keyword evidence="3" id="KW-1185">Reference proteome</keyword>
<dbReference type="EMBL" id="JBHMDO010000031">
    <property type="protein sequence ID" value="MFB9327973.1"/>
    <property type="molecule type" value="Genomic_DNA"/>
</dbReference>
<accession>A0ABV5KU95</accession>
<dbReference type="PANTHER" id="PTHR47245:SF2">
    <property type="entry name" value="PEPTIDYL-PROLYL CIS-TRANS ISOMERASE HP_0175-RELATED"/>
    <property type="match status" value="1"/>
</dbReference>
<evidence type="ECO:0000259" key="1">
    <source>
        <dbReference type="Pfam" id="PF13145"/>
    </source>
</evidence>